<gene>
    <name evidence="4" type="ORF">GGQ67_003564</name>
</gene>
<reference evidence="4 5" key="1">
    <citation type="submission" date="2020-08" db="EMBL/GenBank/DDBJ databases">
        <title>Genomic Encyclopedia of Type Strains, Phase IV (KMG-IV): sequencing the most valuable type-strain genomes for metagenomic binning, comparative biology and taxonomic classification.</title>
        <authorList>
            <person name="Goeker M."/>
        </authorList>
    </citation>
    <scope>NUCLEOTIDE SEQUENCE [LARGE SCALE GENOMIC DNA]</scope>
    <source>
        <strain evidence="4 5">DSM 26575</strain>
    </source>
</reference>
<dbReference type="RefSeq" id="WP_183901399.1">
    <property type="nucleotide sequence ID" value="NZ_JACIDW010000012.1"/>
</dbReference>
<name>A0A7W6CY79_9HYPH</name>
<comment type="similarity">
    <text evidence="1">Belongs to the NAD(P)H dehydrogenase (quinone) family.</text>
</comment>
<dbReference type="InterPro" id="IPR029039">
    <property type="entry name" value="Flavoprotein-like_sf"/>
</dbReference>
<dbReference type="AlphaFoldDB" id="A0A7W6CY79"/>
<dbReference type="GO" id="GO:0005829">
    <property type="term" value="C:cytosol"/>
    <property type="evidence" value="ECO:0007669"/>
    <property type="project" value="TreeGrafter"/>
</dbReference>
<dbReference type="Gene3D" id="3.40.50.360">
    <property type="match status" value="1"/>
</dbReference>
<dbReference type="GO" id="GO:0003955">
    <property type="term" value="F:NAD(P)H dehydrogenase (quinone) activity"/>
    <property type="evidence" value="ECO:0007669"/>
    <property type="project" value="TreeGrafter"/>
</dbReference>
<dbReference type="Proteomes" id="UP000582090">
    <property type="component" value="Unassembled WGS sequence"/>
</dbReference>
<dbReference type="EMBL" id="JACIDW010000012">
    <property type="protein sequence ID" value="MBB3965885.1"/>
    <property type="molecule type" value="Genomic_DNA"/>
</dbReference>
<protein>
    <submittedName>
        <fullName evidence="4">Putative NADPH-quinone reductase</fullName>
    </submittedName>
</protein>
<dbReference type="InterPro" id="IPR003680">
    <property type="entry name" value="Flavodoxin_fold"/>
</dbReference>
<feature type="domain" description="Flavodoxin-like fold" evidence="3">
    <location>
        <begin position="4"/>
        <end position="188"/>
    </location>
</feature>
<accession>A0A7W6CY79</accession>
<evidence type="ECO:0000256" key="2">
    <source>
        <dbReference type="ARBA" id="ARBA00023002"/>
    </source>
</evidence>
<sequence>MPLKKIMIIDGHPDPHEERFCHALVNSYALAAAGAGHTVRRVSLAGVDIPFLRSEVDWDQKPVPADLTEAQEGIGWADHLVLVYPLWLGSMPALLQAFLEQVLRPGFAIAPDDRNFEKGMLRSKSARIVVTMAMPAMLFRIFMLARNLTMPRQNVMYVAGIDPIFATLIGDIGGIDDARRRQWLARIERLGRRGA</sequence>
<keyword evidence="5" id="KW-1185">Reference proteome</keyword>
<dbReference type="PANTHER" id="PTHR10204:SF34">
    <property type="entry name" value="NAD(P)H DEHYDROGENASE [QUINONE] 1 ISOFORM 1"/>
    <property type="match status" value="1"/>
</dbReference>
<comment type="caution">
    <text evidence="4">The sequence shown here is derived from an EMBL/GenBank/DDBJ whole genome shotgun (WGS) entry which is preliminary data.</text>
</comment>
<evidence type="ECO:0000259" key="3">
    <source>
        <dbReference type="Pfam" id="PF02525"/>
    </source>
</evidence>
<evidence type="ECO:0000256" key="1">
    <source>
        <dbReference type="ARBA" id="ARBA00006252"/>
    </source>
</evidence>
<dbReference type="SUPFAM" id="SSF52218">
    <property type="entry name" value="Flavoproteins"/>
    <property type="match status" value="1"/>
</dbReference>
<dbReference type="PANTHER" id="PTHR10204">
    <property type="entry name" value="NAD P H OXIDOREDUCTASE-RELATED"/>
    <property type="match status" value="1"/>
</dbReference>
<evidence type="ECO:0000313" key="4">
    <source>
        <dbReference type="EMBL" id="MBB3965885.1"/>
    </source>
</evidence>
<dbReference type="Pfam" id="PF02525">
    <property type="entry name" value="Flavodoxin_2"/>
    <property type="match status" value="1"/>
</dbReference>
<evidence type="ECO:0000313" key="5">
    <source>
        <dbReference type="Proteomes" id="UP000582090"/>
    </source>
</evidence>
<keyword evidence="2" id="KW-0560">Oxidoreductase</keyword>
<proteinExistence type="inferred from homology"/>
<organism evidence="4 5">
    <name type="scientific">Rhizobium metallidurans</name>
    <dbReference type="NCBI Taxonomy" id="1265931"/>
    <lineage>
        <taxon>Bacteria</taxon>
        <taxon>Pseudomonadati</taxon>
        <taxon>Pseudomonadota</taxon>
        <taxon>Alphaproteobacteria</taxon>
        <taxon>Hyphomicrobiales</taxon>
        <taxon>Rhizobiaceae</taxon>
        <taxon>Rhizobium/Agrobacterium group</taxon>
        <taxon>Rhizobium</taxon>
    </lineage>
</organism>
<dbReference type="InterPro" id="IPR051545">
    <property type="entry name" value="NAD(P)H_dehydrogenase_qn"/>
</dbReference>